<dbReference type="InterPro" id="IPR011009">
    <property type="entry name" value="Kinase-like_dom_sf"/>
</dbReference>
<keyword evidence="2" id="KW-1185">Reference proteome</keyword>
<accession>A0AAE0BDH5</accession>
<evidence type="ECO:0000313" key="2">
    <source>
        <dbReference type="Proteomes" id="UP001190700"/>
    </source>
</evidence>
<reference evidence="1 2" key="1">
    <citation type="journal article" date="2015" name="Genome Biol. Evol.">
        <title>Comparative Genomics of a Bacterivorous Green Alga Reveals Evolutionary Causalities and Consequences of Phago-Mixotrophic Mode of Nutrition.</title>
        <authorList>
            <person name="Burns J.A."/>
            <person name="Paasch A."/>
            <person name="Narechania A."/>
            <person name="Kim E."/>
        </authorList>
    </citation>
    <scope>NUCLEOTIDE SEQUENCE [LARGE SCALE GENOMIC DNA]</scope>
    <source>
        <strain evidence="1 2">PLY_AMNH</strain>
    </source>
</reference>
<gene>
    <name evidence="1" type="ORF">CYMTET_55333</name>
</gene>
<dbReference type="SUPFAM" id="SSF56112">
    <property type="entry name" value="Protein kinase-like (PK-like)"/>
    <property type="match status" value="1"/>
</dbReference>
<dbReference type="EMBL" id="LGRX02035499">
    <property type="protein sequence ID" value="KAK3234391.1"/>
    <property type="molecule type" value="Genomic_DNA"/>
</dbReference>
<dbReference type="Gene3D" id="1.10.510.10">
    <property type="entry name" value="Transferase(Phosphotransferase) domain 1"/>
    <property type="match status" value="1"/>
</dbReference>
<dbReference type="Proteomes" id="UP001190700">
    <property type="component" value="Unassembled WGS sequence"/>
</dbReference>
<protein>
    <submittedName>
        <fullName evidence="1">Uncharacterized protein</fullName>
    </submittedName>
</protein>
<name>A0AAE0BDH5_9CHLO</name>
<comment type="caution">
    <text evidence="1">The sequence shown here is derived from an EMBL/GenBank/DDBJ whole genome shotgun (WGS) entry which is preliminary data.</text>
</comment>
<proteinExistence type="predicted"/>
<sequence>MLFDAKTGADLLYSDAGARDDEIWKLDSGCQHFISQMLQANETFRPTVQKLLEDPWLTISDDAAEIQPCSSYC</sequence>
<organism evidence="1 2">
    <name type="scientific">Cymbomonas tetramitiformis</name>
    <dbReference type="NCBI Taxonomy" id="36881"/>
    <lineage>
        <taxon>Eukaryota</taxon>
        <taxon>Viridiplantae</taxon>
        <taxon>Chlorophyta</taxon>
        <taxon>Pyramimonadophyceae</taxon>
        <taxon>Pyramimonadales</taxon>
        <taxon>Pyramimonadaceae</taxon>
        <taxon>Cymbomonas</taxon>
    </lineage>
</organism>
<dbReference type="AlphaFoldDB" id="A0AAE0BDH5"/>
<evidence type="ECO:0000313" key="1">
    <source>
        <dbReference type="EMBL" id="KAK3234391.1"/>
    </source>
</evidence>